<dbReference type="Pfam" id="PF00067">
    <property type="entry name" value="p450"/>
    <property type="match status" value="1"/>
</dbReference>
<organism evidence="2 3">
    <name type="scientific">Coptis chinensis</name>
    <dbReference type="NCBI Taxonomy" id="261450"/>
    <lineage>
        <taxon>Eukaryota</taxon>
        <taxon>Viridiplantae</taxon>
        <taxon>Streptophyta</taxon>
        <taxon>Embryophyta</taxon>
        <taxon>Tracheophyta</taxon>
        <taxon>Spermatophyta</taxon>
        <taxon>Magnoliopsida</taxon>
        <taxon>Ranunculales</taxon>
        <taxon>Ranunculaceae</taxon>
        <taxon>Coptidoideae</taxon>
        <taxon>Coptis</taxon>
    </lineage>
</organism>
<dbReference type="PANTHER" id="PTHR33144">
    <property type="entry name" value="OS10G0409366 PROTEIN-RELATED"/>
    <property type="match status" value="1"/>
</dbReference>
<sequence length="380" mass="43267">MCHQGNKKIEFDADGQAVGDDSYSYSSAHGGTAKTHCLIFYESFKDVPSQTKRSIWKKIKDEYGIAEVYKKCQLKKFAKSWREYNHRLRVKHYDKYDNDDERKRHCPEGVKREDWDRFVDNEAKPSRKRMRLVGKNSRKTLKLLHTSGRRGAASTIHNLKKKNPNIKITRTHSYMAIHTCKDGSFLAPERMARINVIIEDDPSSIDLDLDNDLVALVCGPDQYGHVLGMGVGVSKTSLIASGPAKEKLHQETQQRTMVEERVGTIEKHMITLTQILMEIKDQCTKSAVADTSTSSVREPTNTQSHGNYSHGPRTCVGMNFAMTEAKNALTMILQHYQFTLSPTYVHSPVIYIASRLQYGVQLMAHALRLHYKDIPNLPKL</sequence>
<dbReference type="InterPro" id="IPR004252">
    <property type="entry name" value="Probable_transposase_24"/>
</dbReference>
<dbReference type="EMBL" id="JADFTS010000003">
    <property type="protein sequence ID" value="KAF9612582.1"/>
    <property type="molecule type" value="Genomic_DNA"/>
</dbReference>
<dbReference type="GO" id="GO:0044550">
    <property type="term" value="P:secondary metabolite biosynthetic process"/>
    <property type="evidence" value="ECO:0007669"/>
    <property type="project" value="UniProtKB-ARBA"/>
</dbReference>
<dbReference type="GO" id="GO:0005506">
    <property type="term" value="F:iron ion binding"/>
    <property type="evidence" value="ECO:0007669"/>
    <property type="project" value="InterPro"/>
</dbReference>
<comment type="caution">
    <text evidence="2">The sequence shown here is derived from an EMBL/GenBank/DDBJ whole genome shotgun (WGS) entry which is preliminary data.</text>
</comment>
<dbReference type="Proteomes" id="UP000631114">
    <property type="component" value="Unassembled WGS sequence"/>
</dbReference>
<name>A0A835IA68_9MAGN</name>
<dbReference type="PANTHER" id="PTHR33144:SF25">
    <property type="entry name" value="DUF4216 DOMAIN-CONTAINING PROTEIN"/>
    <property type="match status" value="1"/>
</dbReference>
<feature type="region of interest" description="Disordered" evidence="1">
    <location>
        <begin position="290"/>
        <end position="309"/>
    </location>
</feature>
<reference evidence="2 3" key="1">
    <citation type="submission" date="2020-10" db="EMBL/GenBank/DDBJ databases">
        <title>The Coptis chinensis genome and diversification of protoberbering-type alkaloids.</title>
        <authorList>
            <person name="Wang B."/>
            <person name="Shu S."/>
            <person name="Song C."/>
            <person name="Liu Y."/>
        </authorList>
    </citation>
    <scope>NUCLEOTIDE SEQUENCE [LARGE SCALE GENOMIC DNA]</scope>
    <source>
        <strain evidence="2">HL-2020</strain>
        <tissue evidence="2">Leaf</tissue>
    </source>
</reference>
<evidence type="ECO:0000313" key="3">
    <source>
        <dbReference type="Proteomes" id="UP000631114"/>
    </source>
</evidence>
<dbReference type="GO" id="GO:0016705">
    <property type="term" value="F:oxidoreductase activity, acting on paired donors, with incorporation or reduction of molecular oxygen"/>
    <property type="evidence" value="ECO:0007669"/>
    <property type="project" value="InterPro"/>
</dbReference>
<dbReference type="GO" id="GO:0004497">
    <property type="term" value="F:monooxygenase activity"/>
    <property type="evidence" value="ECO:0007669"/>
    <property type="project" value="InterPro"/>
</dbReference>
<dbReference type="OrthoDB" id="1470350at2759"/>
<proteinExistence type="predicted"/>
<feature type="compositionally biased region" description="Polar residues" evidence="1">
    <location>
        <begin position="290"/>
        <end position="307"/>
    </location>
</feature>
<dbReference type="InterPro" id="IPR001128">
    <property type="entry name" value="Cyt_P450"/>
</dbReference>
<protein>
    <recommendedName>
        <fullName evidence="4">Transposase</fullName>
    </recommendedName>
</protein>
<gene>
    <name evidence="2" type="ORF">IFM89_002178</name>
</gene>
<keyword evidence="3" id="KW-1185">Reference proteome</keyword>
<dbReference type="GO" id="GO:0020037">
    <property type="term" value="F:heme binding"/>
    <property type="evidence" value="ECO:0007669"/>
    <property type="project" value="InterPro"/>
</dbReference>
<evidence type="ECO:0000256" key="1">
    <source>
        <dbReference type="SAM" id="MobiDB-lite"/>
    </source>
</evidence>
<dbReference type="SUPFAM" id="SSF48264">
    <property type="entry name" value="Cytochrome P450"/>
    <property type="match status" value="1"/>
</dbReference>
<dbReference type="AlphaFoldDB" id="A0A835IA68"/>
<dbReference type="InterPro" id="IPR036396">
    <property type="entry name" value="Cyt_P450_sf"/>
</dbReference>
<dbReference type="Gene3D" id="1.10.630.10">
    <property type="entry name" value="Cytochrome P450"/>
    <property type="match status" value="1"/>
</dbReference>
<evidence type="ECO:0008006" key="4">
    <source>
        <dbReference type="Google" id="ProtNLM"/>
    </source>
</evidence>
<evidence type="ECO:0000313" key="2">
    <source>
        <dbReference type="EMBL" id="KAF9612582.1"/>
    </source>
</evidence>
<dbReference type="Pfam" id="PF03004">
    <property type="entry name" value="Transposase_24"/>
    <property type="match status" value="1"/>
</dbReference>
<accession>A0A835IA68</accession>